<accession>A0ABV4V1L1</accession>
<evidence type="ECO:0000313" key="4">
    <source>
        <dbReference type="Proteomes" id="UP001575622"/>
    </source>
</evidence>
<dbReference type="SUPFAM" id="SSF63817">
    <property type="entry name" value="Sortase"/>
    <property type="match status" value="1"/>
</dbReference>
<dbReference type="RefSeq" id="WP_373953343.1">
    <property type="nucleotide sequence ID" value="NZ_JBHDLN010000008.1"/>
</dbReference>
<comment type="caution">
    <text evidence="3">The sequence shown here is derived from an EMBL/GenBank/DDBJ whole genome shotgun (WGS) entry which is preliminary data.</text>
</comment>
<dbReference type="InterPro" id="IPR023365">
    <property type="entry name" value="Sortase_dom-sf"/>
</dbReference>
<gene>
    <name evidence="3" type="primary">srtB</name>
    <name evidence="3" type="ORF">ACEU3E_17355</name>
</gene>
<keyword evidence="1 3" id="KW-0378">Hydrolase</keyword>
<dbReference type="InterPro" id="IPR009835">
    <property type="entry name" value="SrtB"/>
</dbReference>
<organism evidence="3 4">
    <name type="scientific">Paenibacillus oleatilyticus</name>
    <dbReference type="NCBI Taxonomy" id="2594886"/>
    <lineage>
        <taxon>Bacteria</taxon>
        <taxon>Bacillati</taxon>
        <taxon>Bacillota</taxon>
        <taxon>Bacilli</taxon>
        <taxon>Bacillales</taxon>
        <taxon>Paenibacillaceae</taxon>
        <taxon>Paenibacillus</taxon>
    </lineage>
</organism>
<evidence type="ECO:0000313" key="3">
    <source>
        <dbReference type="EMBL" id="MFB0843953.1"/>
    </source>
</evidence>
<sequence>MKLNVRKWLTPLCLGLMLFSGYELTGILRSYHDNRIVMAEARQLYGHAEPQPPLTEATKPPGDASEAPKGEAPQTESPQEARAQFRALLDVNPDVVGWLRIGNTAIDYPVVQGEDNANYLNRNYKGEESSAGSIFLDFRNDIGKAQPNTVIYGHRMKDGSMFGDLKKFLKEDFFRDTPTFQYDTLYHSYRAEIFSVYPATADLNYIQTGFSNEQEYEAFLQGLQERSLYKTDTVLGVEDHILTLSTCDYTLDPAKGRLVLHAKLIEQH</sequence>
<dbReference type="GO" id="GO:0016787">
    <property type="term" value="F:hydrolase activity"/>
    <property type="evidence" value="ECO:0007669"/>
    <property type="project" value="UniProtKB-KW"/>
</dbReference>
<name>A0ABV4V1L1_9BACL</name>
<protein>
    <submittedName>
        <fullName evidence="3">Class B sortase</fullName>
        <ecNumber evidence="3">3.4.22.71</ecNumber>
    </submittedName>
</protein>
<proteinExistence type="predicted"/>
<dbReference type="Proteomes" id="UP001575622">
    <property type="component" value="Unassembled WGS sequence"/>
</dbReference>
<dbReference type="NCBIfam" id="TIGR03064">
    <property type="entry name" value="sortase_srtB"/>
    <property type="match status" value="1"/>
</dbReference>
<keyword evidence="4" id="KW-1185">Reference proteome</keyword>
<dbReference type="EMBL" id="JBHDLN010000008">
    <property type="protein sequence ID" value="MFB0843953.1"/>
    <property type="molecule type" value="Genomic_DNA"/>
</dbReference>
<dbReference type="Pfam" id="PF04203">
    <property type="entry name" value="Sortase"/>
    <property type="match status" value="1"/>
</dbReference>
<dbReference type="CDD" id="cd05826">
    <property type="entry name" value="Sortase_B"/>
    <property type="match status" value="1"/>
</dbReference>
<dbReference type="InterPro" id="IPR005754">
    <property type="entry name" value="Sortase"/>
</dbReference>
<feature type="region of interest" description="Disordered" evidence="2">
    <location>
        <begin position="48"/>
        <end position="80"/>
    </location>
</feature>
<evidence type="ECO:0000256" key="2">
    <source>
        <dbReference type="SAM" id="MobiDB-lite"/>
    </source>
</evidence>
<dbReference type="EC" id="3.4.22.71" evidence="3"/>
<evidence type="ECO:0000256" key="1">
    <source>
        <dbReference type="ARBA" id="ARBA00022801"/>
    </source>
</evidence>
<reference evidence="3 4" key="1">
    <citation type="submission" date="2024-09" db="EMBL/GenBank/DDBJ databases">
        <authorList>
            <person name="Makale K.P.P."/>
            <person name="Makhzoum A."/>
            <person name="Rantong G."/>
            <person name="Rahube T.O."/>
        </authorList>
    </citation>
    <scope>NUCLEOTIDE SEQUENCE [LARGE SCALE GENOMIC DNA]</scope>
    <source>
        <strain evidence="3 4">KM_D13</strain>
    </source>
</reference>
<dbReference type="Gene3D" id="2.40.260.10">
    <property type="entry name" value="Sortase"/>
    <property type="match status" value="1"/>
</dbReference>